<reference evidence="2 3" key="1">
    <citation type="submission" date="2018-12" db="EMBL/GenBank/DDBJ databases">
        <title>Bacillus yapensis draft genome sequence.</title>
        <authorList>
            <person name="Yu L."/>
            <person name="Xu X."/>
            <person name="Tang X."/>
        </authorList>
    </citation>
    <scope>NUCLEOTIDE SEQUENCE [LARGE SCALE GENOMIC DNA]</scope>
    <source>
        <strain evidence="2 3">XXST-01</strain>
    </source>
</reference>
<dbReference type="Gene3D" id="1.20.810.10">
    <property type="entry name" value="Cytochrome Bc1 Complex, Chain C"/>
    <property type="match status" value="1"/>
</dbReference>
<evidence type="ECO:0000259" key="1">
    <source>
        <dbReference type="PROSITE" id="PS51002"/>
    </source>
</evidence>
<dbReference type="PROSITE" id="PS51002">
    <property type="entry name" value="CYTB_NTER"/>
    <property type="match status" value="1"/>
</dbReference>
<proteinExistence type="predicted"/>
<dbReference type="AlphaFoldDB" id="A0A3S0IJX6"/>
<sequence length="35" mass="3830">MTQILTGLFLAIHYTADISTAFSSVAHICRDVNYG</sequence>
<evidence type="ECO:0000313" key="3">
    <source>
        <dbReference type="Proteomes" id="UP000271374"/>
    </source>
</evidence>
<dbReference type="InterPro" id="IPR005797">
    <property type="entry name" value="Cyt_b/b6_N"/>
</dbReference>
<dbReference type="GO" id="GO:0016020">
    <property type="term" value="C:membrane"/>
    <property type="evidence" value="ECO:0007669"/>
    <property type="project" value="InterPro"/>
</dbReference>
<dbReference type="SUPFAM" id="SSF81342">
    <property type="entry name" value="Transmembrane di-heme cytochromes"/>
    <property type="match status" value="1"/>
</dbReference>
<dbReference type="GO" id="GO:0016491">
    <property type="term" value="F:oxidoreductase activity"/>
    <property type="evidence" value="ECO:0007669"/>
    <property type="project" value="InterPro"/>
</dbReference>
<dbReference type="InterPro" id="IPR027387">
    <property type="entry name" value="Cytb/b6-like_sf"/>
</dbReference>
<dbReference type="GO" id="GO:0009055">
    <property type="term" value="F:electron transfer activity"/>
    <property type="evidence" value="ECO:0007669"/>
    <property type="project" value="InterPro"/>
</dbReference>
<name>A0A3S0IJX6_9BACI</name>
<dbReference type="GO" id="GO:0022904">
    <property type="term" value="P:respiratory electron transport chain"/>
    <property type="evidence" value="ECO:0007669"/>
    <property type="project" value="InterPro"/>
</dbReference>
<dbReference type="EMBL" id="RXNT01000031">
    <property type="protein sequence ID" value="RTR25683.1"/>
    <property type="molecule type" value="Genomic_DNA"/>
</dbReference>
<evidence type="ECO:0000313" key="2">
    <source>
        <dbReference type="EMBL" id="RTR25683.1"/>
    </source>
</evidence>
<dbReference type="Pfam" id="PF00033">
    <property type="entry name" value="Cytochrome_B"/>
    <property type="match status" value="1"/>
</dbReference>
<dbReference type="InterPro" id="IPR016174">
    <property type="entry name" value="Di-haem_cyt_TM"/>
</dbReference>
<feature type="domain" description="Cytochrome b/b6 N-terminal region profile" evidence="1">
    <location>
        <begin position="1"/>
        <end position="35"/>
    </location>
</feature>
<keyword evidence="3" id="KW-1185">Reference proteome</keyword>
<dbReference type="Proteomes" id="UP000271374">
    <property type="component" value="Unassembled WGS sequence"/>
</dbReference>
<gene>
    <name evidence="2" type="ORF">EKG37_22550</name>
</gene>
<comment type="caution">
    <text evidence="2">The sequence shown here is derived from an EMBL/GenBank/DDBJ whole genome shotgun (WGS) entry which is preliminary data.</text>
</comment>
<dbReference type="OrthoDB" id="9804503at2"/>
<accession>A0A3S0IJX6</accession>
<organism evidence="2 3">
    <name type="scientific">Bacillus yapensis</name>
    <dbReference type="NCBI Taxonomy" id="2492960"/>
    <lineage>
        <taxon>Bacteria</taxon>
        <taxon>Bacillati</taxon>
        <taxon>Bacillota</taxon>
        <taxon>Bacilli</taxon>
        <taxon>Bacillales</taxon>
        <taxon>Bacillaceae</taxon>
        <taxon>Bacillus</taxon>
    </lineage>
</organism>
<protein>
    <recommendedName>
        <fullName evidence="1">Cytochrome b/b6 N-terminal region profile domain-containing protein</fullName>
    </recommendedName>
</protein>